<dbReference type="Proteomes" id="UP001157006">
    <property type="component" value="Chromosome 4"/>
</dbReference>
<sequence length="132" mass="14861">MYNLVLSHRVPILEVSKQKKLLCCFYVFVVQRKRKGRVMNISSQYPSPASFSSDRAFVQQIASSSIPQIRTTLQRSRLDNRRDLTQAAAEAPSTQPTPTNPTVNRPLPHPTAPSPCRAHNTLLRHDPTRLSA</sequence>
<dbReference type="AlphaFoldDB" id="A0AAV1A8R1"/>
<evidence type="ECO:0000313" key="3">
    <source>
        <dbReference type="Proteomes" id="UP001157006"/>
    </source>
</evidence>
<feature type="compositionally biased region" description="Polar residues" evidence="1">
    <location>
        <begin position="92"/>
        <end position="103"/>
    </location>
</feature>
<gene>
    <name evidence="2" type="ORF">VFH_IV014560</name>
</gene>
<keyword evidence="3" id="KW-1185">Reference proteome</keyword>
<evidence type="ECO:0000313" key="2">
    <source>
        <dbReference type="EMBL" id="CAI8606944.1"/>
    </source>
</evidence>
<reference evidence="2 3" key="1">
    <citation type="submission" date="2023-01" db="EMBL/GenBank/DDBJ databases">
        <authorList>
            <person name="Kreplak J."/>
        </authorList>
    </citation>
    <scope>NUCLEOTIDE SEQUENCE [LARGE SCALE GENOMIC DNA]</scope>
</reference>
<accession>A0AAV1A8R1</accession>
<name>A0AAV1A8R1_VICFA</name>
<dbReference type="EMBL" id="OX451739">
    <property type="protein sequence ID" value="CAI8606944.1"/>
    <property type="molecule type" value="Genomic_DNA"/>
</dbReference>
<evidence type="ECO:0000256" key="1">
    <source>
        <dbReference type="SAM" id="MobiDB-lite"/>
    </source>
</evidence>
<protein>
    <submittedName>
        <fullName evidence="2">Uncharacterized protein</fullName>
    </submittedName>
</protein>
<proteinExistence type="predicted"/>
<feature type="compositionally biased region" description="Basic and acidic residues" evidence="1">
    <location>
        <begin position="123"/>
        <end position="132"/>
    </location>
</feature>
<feature type="region of interest" description="Disordered" evidence="1">
    <location>
        <begin position="77"/>
        <end position="132"/>
    </location>
</feature>
<organism evidence="2 3">
    <name type="scientific">Vicia faba</name>
    <name type="common">Broad bean</name>
    <name type="synonym">Faba vulgaris</name>
    <dbReference type="NCBI Taxonomy" id="3906"/>
    <lineage>
        <taxon>Eukaryota</taxon>
        <taxon>Viridiplantae</taxon>
        <taxon>Streptophyta</taxon>
        <taxon>Embryophyta</taxon>
        <taxon>Tracheophyta</taxon>
        <taxon>Spermatophyta</taxon>
        <taxon>Magnoliopsida</taxon>
        <taxon>eudicotyledons</taxon>
        <taxon>Gunneridae</taxon>
        <taxon>Pentapetalae</taxon>
        <taxon>rosids</taxon>
        <taxon>fabids</taxon>
        <taxon>Fabales</taxon>
        <taxon>Fabaceae</taxon>
        <taxon>Papilionoideae</taxon>
        <taxon>50 kb inversion clade</taxon>
        <taxon>NPAAA clade</taxon>
        <taxon>Hologalegina</taxon>
        <taxon>IRL clade</taxon>
        <taxon>Fabeae</taxon>
        <taxon>Vicia</taxon>
    </lineage>
</organism>